<feature type="transmembrane region" description="Helical" evidence="1">
    <location>
        <begin position="79"/>
        <end position="100"/>
    </location>
</feature>
<feature type="transmembrane region" description="Helical" evidence="1">
    <location>
        <begin position="48"/>
        <end position="67"/>
    </location>
</feature>
<dbReference type="SUPFAM" id="SSF81324">
    <property type="entry name" value="Voltage-gated potassium channels"/>
    <property type="match status" value="1"/>
</dbReference>
<organism evidence="3 4">
    <name type="scientific">Flavobacterium frigidarium</name>
    <dbReference type="NCBI Taxonomy" id="99286"/>
    <lineage>
        <taxon>Bacteria</taxon>
        <taxon>Pseudomonadati</taxon>
        <taxon>Bacteroidota</taxon>
        <taxon>Flavobacteriia</taxon>
        <taxon>Flavobacteriales</taxon>
        <taxon>Flavobacteriaceae</taxon>
        <taxon>Flavobacterium</taxon>
    </lineage>
</organism>
<keyword evidence="3" id="KW-0813">Transport</keyword>
<comment type="caution">
    <text evidence="3">The sequence shown here is derived from an EMBL/GenBank/DDBJ whole genome shotgun (WGS) entry which is preliminary data.</text>
</comment>
<feature type="transmembrane region" description="Helical" evidence="1">
    <location>
        <begin position="140"/>
        <end position="159"/>
    </location>
</feature>
<name>A0ABV4KA58_9FLAO</name>
<keyword evidence="1" id="KW-0812">Transmembrane</keyword>
<evidence type="ECO:0000259" key="2">
    <source>
        <dbReference type="Pfam" id="PF07885"/>
    </source>
</evidence>
<sequence length="238" mass="27874">MKEVLHKLLLGKNRRTNVPDYNPIKSRIENIKAIWNNEKQDDNGIEKILRLFLATSQLFLPGLYIKYFASRKGVQYKDLAVDIFVIMKAIFPLLILANGWQEHTFIIVLMVYLVLETVFYIPTLIFASDLFSTPRSYKRSILLLFFNYLEMVFAFAVLYSCDNYLNKPFTHWFDPIYFSTVTSSTIGFGEYYPVKPIGKFLISIQSVLVLMYVVLFLNFFSTKIEPKGYFNEKDNPKQ</sequence>
<reference evidence="3 4" key="1">
    <citation type="submission" date="2023-05" db="EMBL/GenBank/DDBJ databases">
        <title>Adaptations of aquatic viruses from atmosphere-close ecosystems of the Central Arctic Ocean.</title>
        <authorList>
            <person name="Rahlff J."/>
            <person name="Holmfeldt K."/>
        </authorList>
    </citation>
    <scope>NUCLEOTIDE SEQUENCE [LARGE SCALE GENOMIC DNA]</scope>
    <source>
        <strain evidence="3 4">Arc14</strain>
    </source>
</reference>
<feature type="transmembrane region" description="Helical" evidence="1">
    <location>
        <begin position="106"/>
        <end position="128"/>
    </location>
</feature>
<dbReference type="EMBL" id="JASMRN010000003">
    <property type="protein sequence ID" value="MEZ7514537.1"/>
    <property type="molecule type" value="Genomic_DNA"/>
</dbReference>
<evidence type="ECO:0000313" key="3">
    <source>
        <dbReference type="EMBL" id="MEZ7514537.1"/>
    </source>
</evidence>
<dbReference type="Gene3D" id="1.10.287.70">
    <property type="match status" value="1"/>
</dbReference>
<gene>
    <name evidence="3" type="ORF">QO192_04485</name>
</gene>
<keyword evidence="4" id="KW-1185">Reference proteome</keyword>
<keyword evidence="3" id="KW-0406">Ion transport</keyword>
<feature type="transmembrane region" description="Helical" evidence="1">
    <location>
        <begin position="200"/>
        <end position="220"/>
    </location>
</feature>
<dbReference type="InterPro" id="IPR013099">
    <property type="entry name" value="K_chnl_dom"/>
</dbReference>
<keyword evidence="3" id="KW-0407">Ion channel</keyword>
<keyword evidence="1" id="KW-1133">Transmembrane helix</keyword>
<accession>A0ABV4KA58</accession>
<dbReference type="Proteomes" id="UP001568894">
    <property type="component" value="Unassembled WGS sequence"/>
</dbReference>
<proteinExistence type="predicted"/>
<keyword evidence="1" id="KW-0472">Membrane</keyword>
<feature type="domain" description="Potassium channel" evidence="2">
    <location>
        <begin position="150"/>
        <end position="224"/>
    </location>
</feature>
<dbReference type="Pfam" id="PF07885">
    <property type="entry name" value="Ion_trans_2"/>
    <property type="match status" value="1"/>
</dbReference>
<evidence type="ECO:0000313" key="4">
    <source>
        <dbReference type="Proteomes" id="UP001568894"/>
    </source>
</evidence>
<dbReference type="RefSeq" id="WP_371568420.1">
    <property type="nucleotide sequence ID" value="NZ_JASMRN010000003.1"/>
</dbReference>
<dbReference type="GO" id="GO:0034220">
    <property type="term" value="P:monoatomic ion transmembrane transport"/>
    <property type="evidence" value="ECO:0007669"/>
    <property type="project" value="UniProtKB-KW"/>
</dbReference>
<evidence type="ECO:0000256" key="1">
    <source>
        <dbReference type="SAM" id="Phobius"/>
    </source>
</evidence>
<protein>
    <submittedName>
        <fullName evidence="3">Potassium channel family protein</fullName>
    </submittedName>
</protein>